<keyword evidence="4" id="KW-0472">Membrane</keyword>
<dbReference type="EMBL" id="BAABCJ010000001">
    <property type="protein sequence ID" value="GAA3697088.1"/>
    <property type="molecule type" value="Genomic_DNA"/>
</dbReference>
<dbReference type="InterPro" id="IPR041916">
    <property type="entry name" value="Anti_sigma_zinc_sf"/>
</dbReference>
<dbReference type="Gene3D" id="1.10.10.1320">
    <property type="entry name" value="Anti-sigma factor, zinc-finger domain"/>
    <property type="match status" value="1"/>
</dbReference>
<feature type="transmembrane region" description="Helical" evidence="4">
    <location>
        <begin position="130"/>
        <end position="151"/>
    </location>
</feature>
<organism evidence="6 7">
    <name type="scientific">Zhihengliuella alba</name>
    <dbReference type="NCBI Taxonomy" id="547018"/>
    <lineage>
        <taxon>Bacteria</taxon>
        <taxon>Bacillati</taxon>
        <taxon>Actinomycetota</taxon>
        <taxon>Actinomycetes</taxon>
        <taxon>Micrococcales</taxon>
        <taxon>Micrococcaceae</taxon>
        <taxon>Zhihengliuella</taxon>
    </lineage>
</organism>
<feature type="region of interest" description="Disordered" evidence="3">
    <location>
        <begin position="87"/>
        <end position="125"/>
    </location>
</feature>
<keyword evidence="4" id="KW-1133">Transmembrane helix</keyword>
<gene>
    <name evidence="6" type="ORF">GCM10022377_07480</name>
</gene>
<keyword evidence="7" id="KW-1185">Reference proteome</keyword>
<keyword evidence="4" id="KW-0812">Transmembrane</keyword>
<name>A0ABP7CVF8_9MICC</name>
<protein>
    <recommendedName>
        <fullName evidence="5">Putative zinc-finger domain-containing protein</fullName>
    </recommendedName>
</protein>
<evidence type="ECO:0000256" key="2">
    <source>
        <dbReference type="ARBA" id="ARBA00023163"/>
    </source>
</evidence>
<evidence type="ECO:0000313" key="6">
    <source>
        <dbReference type="EMBL" id="GAA3697088.1"/>
    </source>
</evidence>
<sequence>MHRTERLLEPYIAGELPTRRSHKVENHLSECADCRLELATLRRRRLRAERLRHAAARSVPGFGVAGPPAALVAGASEQRGRREGGAAVIPGRAPHRPDPADAAPSAGDRARWTRPLGTDHAGGQPRRRRVALPMLGLTLLCSLIAVLAAAWTVGGAPGPAAADAAASGGEGALWGEEGTELDPATVVRLQNSGWNLPDLSAMDYRPVRALGFAVDGQPRVELTYEGPAGTIALVERRKEEAETTASDPSVAADASRLAADAAEPLEGGEPGGAGLDEAAAPSFGLHGVLVQHAVAPVSPTARRLEGESSSIDTPDAVYTLTVPDGGPREAVLNRVVLTEYSQLDHAPAAEDDALSRLARGFARMGLLDALR</sequence>
<evidence type="ECO:0000256" key="1">
    <source>
        <dbReference type="ARBA" id="ARBA00023015"/>
    </source>
</evidence>
<reference evidence="7" key="1">
    <citation type="journal article" date="2019" name="Int. J. Syst. Evol. Microbiol.">
        <title>The Global Catalogue of Microorganisms (GCM) 10K type strain sequencing project: providing services to taxonomists for standard genome sequencing and annotation.</title>
        <authorList>
            <consortium name="The Broad Institute Genomics Platform"/>
            <consortium name="The Broad Institute Genome Sequencing Center for Infectious Disease"/>
            <person name="Wu L."/>
            <person name="Ma J."/>
        </authorList>
    </citation>
    <scope>NUCLEOTIDE SEQUENCE [LARGE SCALE GENOMIC DNA]</scope>
    <source>
        <strain evidence="7">JCM 16961</strain>
    </source>
</reference>
<comment type="caution">
    <text evidence="6">The sequence shown here is derived from an EMBL/GenBank/DDBJ whole genome shotgun (WGS) entry which is preliminary data.</text>
</comment>
<dbReference type="Pfam" id="PF13490">
    <property type="entry name" value="zf-HC2"/>
    <property type="match status" value="1"/>
</dbReference>
<proteinExistence type="predicted"/>
<feature type="domain" description="Putative zinc-finger" evidence="5">
    <location>
        <begin position="4"/>
        <end position="35"/>
    </location>
</feature>
<evidence type="ECO:0000256" key="4">
    <source>
        <dbReference type="SAM" id="Phobius"/>
    </source>
</evidence>
<evidence type="ECO:0000313" key="7">
    <source>
        <dbReference type="Proteomes" id="UP001501536"/>
    </source>
</evidence>
<accession>A0ABP7CVF8</accession>
<evidence type="ECO:0000256" key="3">
    <source>
        <dbReference type="SAM" id="MobiDB-lite"/>
    </source>
</evidence>
<dbReference type="Proteomes" id="UP001501536">
    <property type="component" value="Unassembled WGS sequence"/>
</dbReference>
<evidence type="ECO:0000259" key="5">
    <source>
        <dbReference type="Pfam" id="PF13490"/>
    </source>
</evidence>
<keyword evidence="1" id="KW-0805">Transcription regulation</keyword>
<dbReference type="InterPro" id="IPR027383">
    <property type="entry name" value="Znf_put"/>
</dbReference>
<keyword evidence="2" id="KW-0804">Transcription</keyword>
<dbReference type="RefSeq" id="WP_344880159.1">
    <property type="nucleotide sequence ID" value="NZ_BAABCJ010000001.1"/>
</dbReference>